<dbReference type="RefSeq" id="WP_184978718.1">
    <property type="nucleotide sequence ID" value="NZ_BAAALO010000055.1"/>
</dbReference>
<name>A0A7X0IA96_9ACTN</name>
<protein>
    <submittedName>
        <fullName evidence="1">Uncharacterized protein</fullName>
    </submittedName>
</protein>
<gene>
    <name evidence="1" type="ORF">BJ992_000955</name>
</gene>
<dbReference type="Proteomes" id="UP000555564">
    <property type="component" value="Unassembled WGS sequence"/>
</dbReference>
<reference evidence="1 2" key="1">
    <citation type="submission" date="2020-08" db="EMBL/GenBank/DDBJ databases">
        <title>Sequencing the genomes of 1000 actinobacteria strains.</title>
        <authorList>
            <person name="Klenk H.-P."/>
        </authorList>
    </citation>
    <scope>NUCLEOTIDE SEQUENCE [LARGE SCALE GENOMIC DNA]</scope>
    <source>
        <strain evidence="1 2">DSM 44936</strain>
    </source>
</reference>
<dbReference type="EMBL" id="JACHIU010000001">
    <property type="protein sequence ID" value="MBB6471524.1"/>
    <property type="molecule type" value="Genomic_DNA"/>
</dbReference>
<evidence type="ECO:0000313" key="1">
    <source>
        <dbReference type="EMBL" id="MBB6471524.1"/>
    </source>
</evidence>
<evidence type="ECO:0000313" key="2">
    <source>
        <dbReference type="Proteomes" id="UP000555564"/>
    </source>
</evidence>
<accession>A0A7X0IA96</accession>
<dbReference type="AlphaFoldDB" id="A0A7X0IA96"/>
<organism evidence="1 2">
    <name type="scientific">Sphaerisporangium rubeum</name>
    <dbReference type="NCBI Taxonomy" id="321317"/>
    <lineage>
        <taxon>Bacteria</taxon>
        <taxon>Bacillati</taxon>
        <taxon>Actinomycetota</taxon>
        <taxon>Actinomycetes</taxon>
        <taxon>Streptosporangiales</taxon>
        <taxon>Streptosporangiaceae</taxon>
        <taxon>Sphaerisporangium</taxon>
    </lineage>
</organism>
<sequence>MFDDEVLLNAVDLDKGEPAIVQYDAPGIDIYAAPGSIKSAKKAVSATWDSDDSVTYTRCRDQIMRLGELWKSYTIDASDPDLSFCIRTEKGQIAFVSLIEKIDDKYLVKIKLWRTSSSTQG</sequence>
<keyword evidence="2" id="KW-1185">Reference proteome</keyword>
<comment type="caution">
    <text evidence="1">The sequence shown here is derived from an EMBL/GenBank/DDBJ whole genome shotgun (WGS) entry which is preliminary data.</text>
</comment>
<proteinExistence type="predicted"/>